<evidence type="ECO:0000313" key="3">
    <source>
        <dbReference type="EMBL" id="CAF4062446.1"/>
    </source>
</evidence>
<keyword evidence="1" id="KW-1133">Transmembrane helix</keyword>
<comment type="caution">
    <text evidence="2">The sequence shown here is derived from an EMBL/GenBank/DDBJ whole genome shotgun (WGS) entry which is preliminary data.</text>
</comment>
<reference evidence="2" key="1">
    <citation type="submission" date="2021-02" db="EMBL/GenBank/DDBJ databases">
        <authorList>
            <person name="Nowell W R."/>
        </authorList>
    </citation>
    <scope>NUCLEOTIDE SEQUENCE</scope>
</reference>
<evidence type="ECO:0000256" key="1">
    <source>
        <dbReference type="SAM" id="Phobius"/>
    </source>
</evidence>
<feature type="transmembrane region" description="Helical" evidence="1">
    <location>
        <begin position="80"/>
        <end position="101"/>
    </location>
</feature>
<name>A0A815YMJ0_9BILA</name>
<dbReference type="Proteomes" id="UP000663834">
    <property type="component" value="Unassembled WGS sequence"/>
</dbReference>
<sequence length="229" mass="25762">MAIRVNRYRSLIVFIFVSVGAVLNVIIFSTDRNLKQNPCSRFFLASVVGSCIALFSSLPTRFSSSFGLDLTVKYDIPCKFYMITLLGSLSFSVLSIALVSIERWLASCIKSRTLLLCSNQTSTRGAYSEINSLCLYLGDLIHLTLYNIAPTRSMLIFGLLSLRNIQQHRRRIANVTIGQIDRNARRSQRQQSTLTILTLIQVCSITMCNSPADTHKSYSSLTEYMYKSP</sequence>
<dbReference type="OrthoDB" id="10045890at2759"/>
<feature type="transmembrane region" description="Helical" evidence="1">
    <location>
        <begin position="12"/>
        <end position="30"/>
    </location>
</feature>
<dbReference type="Proteomes" id="UP000681967">
    <property type="component" value="Unassembled WGS sequence"/>
</dbReference>
<proteinExistence type="predicted"/>
<dbReference type="Gene3D" id="1.20.1070.10">
    <property type="entry name" value="Rhodopsin 7-helix transmembrane proteins"/>
    <property type="match status" value="1"/>
</dbReference>
<dbReference type="EMBL" id="CAJNOW010009898">
    <property type="protein sequence ID" value="CAF1573007.1"/>
    <property type="molecule type" value="Genomic_DNA"/>
</dbReference>
<feature type="transmembrane region" description="Helical" evidence="1">
    <location>
        <begin position="42"/>
        <end position="60"/>
    </location>
</feature>
<dbReference type="EMBL" id="CAJOBH010006650">
    <property type="protein sequence ID" value="CAF4062446.1"/>
    <property type="molecule type" value="Genomic_DNA"/>
</dbReference>
<dbReference type="SUPFAM" id="SSF81321">
    <property type="entry name" value="Family A G protein-coupled receptor-like"/>
    <property type="match status" value="1"/>
</dbReference>
<evidence type="ECO:0000313" key="2">
    <source>
        <dbReference type="EMBL" id="CAF1573007.1"/>
    </source>
</evidence>
<accession>A0A815YMJ0</accession>
<dbReference type="AlphaFoldDB" id="A0A815YMJ0"/>
<organism evidence="2 4">
    <name type="scientific">Rotaria magnacalcarata</name>
    <dbReference type="NCBI Taxonomy" id="392030"/>
    <lineage>
        <taxon>Eukaryota</taxon>
        <taxon>Metazoa</taxon>
        <taxon>Spiralia</taxon>
        <taxon>Gnathifera</taxon>
        <taxon>Rotifera</taxon>
        <taxon>Eurotatoria</taxon>
        <taxon>Bdelloidea</taxon>
        <taxon>Philodinida</taxon>
        <taxon>Philodinidae</taxon>
        <taxon>Rotaria</taxon>
    </lineage>
</organism>
<keyword evidence="1" id="KW-0472">Membrane</keyword>
<evidence type="ECO:0000313" key="4">
    <source>
        <dbReference type="Proteomes" id="UP000663834"/>
    </source>
</evidence>
<evidence type="ECO:0008006" key="5">
    <source>
        <dbReference type="Google" id="ProtNLM"/>
    </source>
</evidence>
<keyword evidence="1" id="KW-0812">Transmembrane</keyword>
<protein>
    <recommendedName>
        <fullName evidence="5">Vomeronasal type-1 receptor</fullName>
    </recommendedName>
</protein>
<gene>
    <name evidence="3" type="ORF">BYL167_LOCUS17045</name>
    <name evidence="2" type="ORF">KQP761_LOCUS19370</name>
</gene>